<organism evidence="1">
    <name type="scientific">marine sediment metagenome</name>
    <dbReference type="NCBI Taxonomy" id="412755"/>
    <lineage>
        <taxon>unclassified sequences</taxon>
        <taxon>metagenomes</taxon>
        <taxon>ecological metagenomes</taxon>
    </lineage>
</organism>
<gene>
    <name evidence="1" type="ORF">LCGC14_1946870</name>
</gene>
<dbReference type="AlphaFoldDB" id="A0A0F9FIJ2"/>
<evidence type="ECO:0008006" key="2">
    <source>
        <dbReference type="Google" id="ProtNLM"/>
    </source>
</evidence>
<accession>A0A0F9FIJ2</accession>
<evidence type="ECO:0000313" key="1">
    <source>
        <dbReference type="EMBL" id="KKL86229.1"/>
    </source>
</evidence>
<dbReference type="SUPFAM" id="SSF159006">
    <property type="entry name" value="YopX-like"/>
    <property type="match status" value="1"/>
</dbReference>
<reference evidence="1" key="1">
    <citation type="journal article" date="2015" name="Nature">
        <title>Complex archaea that bridge the gap between prokaryotes and eukaryotes.</title>
        <authorList>
            <person name="Spang A."/>
            <person name="Saw J.H."/>
            <person name="Jorgensen S.L."/>
            <person name="Zaremba-Niedzwiedzka K."/>
            <person name="Martijn J."/>
            <person name="Lind A.E."/>
            <person name="van Eijk R."/>
            <person name="Schleper C."/>
            <person name="Guy L."/>
            <person name="Ettema T.J."/>
        </authorList>
    </citation>
    <scope>NUCLEOTIDE SEQUENCE</scope>
</reference>
<name>A0A0F9FIJ2_9ZZZZ</name>
<dbReference type="InterPro" id="IPR023385">
    <property type="entry name" value="YopX-like_C"/>
</dbReference>
<protein>
    <recommendedName>
        <fullName evidence="2">YopX protein domain-containing protein</fullName>
    </recommendedName>
</protein>
<proteinExistence type="predicted"/>
<comment type="caution">
    <text evidence="1">The sequence shown here is derived from an EMBL/GenBank/DDBJ whole genome shotgun (WGS) entry which is preliminary data.</text>
</comment>
<sequence length="121" mass="13883">MKFRANISEKTIVPFTLQDLVSSYLSFSIRQLVIPWLLEGNIPDRCLEVEDAEGTEIYEHDIVSALNYPGSGEVIYNTDDEAGACFHPQFQNDETIDWWAEKERWYQLKVIGNSHFPGGKV</sequence>
<dbReference type="EMBL" id="LAZR01021174">
    <property type="protein sequence ID" value="KKL86229.1"/>
    <property type="molecule type" value="Genomic_DNA"/>
</dbReference>
<dbReference type="Gene3D" id="2.30.30.290">
    <property type="entry name" value="YopX-like domains"/>
    <property type="match status" value="1"/>
</dbReference>